<feature type="region of interest" description="Disordered" evidence="1">
    <location>
        <begin position="80"/>
        <end position="103"/>
    </location>
</feature>
<evidence type="ECO:0000259" key="2">
    <source>
        <dbReference type="PROSITE" id="PS50943"/>
    </source>
</evidence>
<evidence type="ECO:0000256" key="1">
    <source>
        <dbReference type="SAM" id="MobiDB-lite"/>
    </source>
</evidence>
<sequence>MPTNNEKAAFSKRLEFALRRSPEAVQGATDLALRFNLRHQGDAVSPQTAHKWLTGRAIPTNDKLATIAKWLNVDQHWLHYGPPPSKPASEAKEGSTKDAKRLPPELINLAMKIQELPPHRRYLVEELVEQLQQDVG</sequence>
<proteinExistence type="predicted"/>
<name>A0ABW0M781_9BURK</name>
<dbReference type="Gene3D" id="1.10.260.40">
    <property type="entry name" value="lambda repressor-like DNA-binding domains"/>
    <property type="match status" value="1"/>
</dbReference>
<dbReference type="CDD" id="cd00093">
    <property type="entry name" value="HTH_XRE"/>
    <property type="match status" value="1"/>
</dbReference>
<gene>
    <name evidence="3" type="ORF">ACFPM8_01790</name>
</gene>
<keyword evidence="4" id="KW-1185">Reference proteome</keyword>
<dbReference type="SUPFAM" id="SSF47413">
    <property type="entry name" value="lambda repressor-like DNA-binding domains"/>
    <property type="match status" value="1"/>
</dbReference>
<dbReference type="InterPro" id="IPR001387">
    <property type="entry name" value="Cro/C1-type_HTH"/>
</dbReference>
<dbReference type="Proteomes" id="UP001596045">
    <property type="component" value="Unassembled WGS sequence"/>
</dbReference>
<dbReference type="InterPro" id="IPR010982">
    <property type="entry name" value="Lambda_DNA-bd_dom_sf"/>
</dbReference>
<feature type="compositionally biased region" description="Basic and acidic residues" evidence="1">
    <location>
        <begin position="89"/>
        <end position="103"/>
    </location>
</feature>
<accession>A0ABW0M781</accession>
<protein>
    <submittedName>
        <fullName evidence="3">Transcriptional regulator</fullName>
    </submittedName>
</protein>
<evidence type="ECO:0000313" key="4">
    <source>
        <dbReference type="Proteomes" id="UP001596045"/>
    </source>
</evidence>
<organism evidence="3 4">
    <name type="scientific">Paraherbaspirillum soli</name>
    <dbReference type="NCBI Taxonomy" id="631222"/>
    <lineage>
        <taxon>Bacteria</taxon>
        <taxon>Pseudomonadati</taxon>
        <taxon>Pseudomonadota</taxon>
        <taxon>Betaproteobacteria</taxon>
        <taxon>Burkholderiales</taxon>
        <taxon>Oxalobacteraceae</taxon>
        <taxon>Paraherbaspirillum</taxon>
    </lineage>
</organism>
<dbReference type="RefSeq" id="WP_378994348.1">
    <property type="nucleotide sequence ID" value="NZ_JBHSMT010000005.1"/>
</dbReference>
<evidence type="ECO:0000313" key="3">
    <source>
        <dbReference type="EMBL" id="MFC5472681.1"/>
    </source>
</evidence>
<dbReference type="PROSITE" id="PS50943">
    <property type="entry name" value="HTH_CROC1"/>
    <property type="match status" value="1"/>
</dbReference>
<feature type="domain" description="HTH cro/C1-type" evidence="2">
    <location>
        <begin position="44"/>
        <end position="78"/>
    </location>
</feature>
<comment type="caution">
    <text evidence="3">The sequence shown here is derived from an EMBL/GenBank/DDBJ whole genome shotgun (WGS) entry which is preliminary data.</text>
</comment>
<dbReference type="EMBL" id="JBHSMT010000005">
    <property type="protein sequence ID" value="MFC5472681.1"/>
    <property type="molecule type" value="Genomic_DNA"/>
</dbReference>
<reference evidence="4" key="1">
    <citation type="journal article" date="2019" name="Int. J. Syst. Evol. Microbiol.">
        <title>The Global Catalogue of Microorganisms (GCM) 10K type strain sequencing project: providing services to taxonomists for standard genome sequencing and annotation.</title>
        <authorList>
            <consortium name="The Broad Institute Genomics Platform"/>
            <consortium name="The Broad Institute Genome Sequencing Center for Infectious Disease"/>
            <person name="Wu L."/>
            <person name="Ma J."/>
        </authorList>
    </citation>
    <scope>NUCLEOTIDE SEQUENCE [LARGE SCALE GENOMIC DNA]</scope>
    <source>
        <strain evidence="4">JCM 17066</strain>
    </source>
</reference>